<name>A0ACC0PTV3_RHOML</name>
<gene>
    <name evidence="1" type="ORF">RHMOL_Rhmol02G0204500</name>
</gene>
<reference evidence="1" key="1">
    <citation type="submission" date="2022-02" db="EMBL/GenBank/DDBJ databases">
        <title>Plant Genome Project.</title>
        <authorList>
            <person name="Zhang R.-G."/>
        </authorList>
    </citation>
    <scope>NUCLEOTIDE SEQUENCE</scope>
    <source>
        <strain evidence="1">AT1</strain>
    </source>
</reference>
<keyword evidence="2" id="KW-1185">Reference proteome</keyword>
<dbReference type="EMBL" id="CM046389">
    <property type="protein sequence ID" value="KAI8568494.1"/>
    <property type="molecule type" value="Genomic_DNA"/>
</dbReference>
<organism evidence="1 2">
    <name type="scientific">Rhododendron molle</name>
    <name type="common">Chinese azalea</name>
    <name type="synonym">Azalea mollis</name>
    <dbReference type="NCBI Taxonomy" id="49168"/>
    <lineage>
        <taxon>Eukaryota</taxon>
        <taxon>Viridiplantae</taxon>
        <taxon>Streptophyta</taxon>
        <taxon>Embryophyta</taxon>
        <taxon>Tracheophyta</taxon>
        <taxon>Spermatophyta</taxon>
        <taxon>Magnoliopsida</taxon>
        <taxon>eudicotyledons</taxon>
        <taxon>Gunneridae</taxon>
        <taxon>Pentapetalae</taxon>
        <taxon>asterids</taxon>
        <taxon>Ericales</taxon>
        <taxon>Ericaceae</taxon>
        <taxon>Ericoideae</taxon>
        <taxon>Rhodoreae</taxon>
        <taxon>Rhododendron</taxon>
    </lineage>
</organism>
<dbReference type="Proteomes" id="UP001062846">
    <property type="component" value="Chromosome 2"/>
</dbReference>
<accession>A0ACC0PTV3</accession>
<evidence type="ECO:0000313" key="1">
    <source>
        <dbReference type="EMBL" id="KAI8568494.1"/>
    </source>
</evidence>
<comment type="caution">
    <text evidence="1">The sequence shown here is derived from an EMBL/GenBank/DDBJ whole genome shotgun (WGS) entry which is preliminary data.</text>
</comment>
<evidence type="ECO:0000313" key="2">
    <source>
        <dbReference type="Proteomes" id="UP001062846"/>
    </source>
</evidence>
<sequence>MLRPVYVWMLGPVFVPMGLPGLFCSNRIFPDRVTDFHKFNVIVDLELHHPEVVVSEQ</sequence>
<proteinExistence type="predicted"/>
<protein>
    <submittedName>
        <fullName evidence="1">Uncharacterized protein</fullName>
    </submittedName>
</protein>